<evidence type="ECO:0000256" key="1">
    <source>
        <dbReference type="SAM" id="SignalP"/>
    </source>
</evidence>
<evidence type="ECO:0000259" key="2">
    <source>
        <dbReference type="Pfam" id="PF07007"/>
    </source>
</evidence>
<proteinExistence type="predicted"/>
<feature type="domain" description="Lysozyme inhibitor LprI-like N-terminal" evidence="2">
    <location>
        <begin position="39"/>
        <end position="93"/>
    </location>
</feature>
<dbReference type="InterPro" id="IPR009739">
    <property type="entry name" value="LprI-like_N"/>
</dbReference>
<feature type="chain" id="PRO_5045088551" description="Lysozyme inhibitor LprI-like N-terminal domain-containing protein" evidence="1">
    <location>
        <begin position="25"/>
        <end position="260"/>
    </location>
</feature>
<organism evidence="3 4">
    <name type="scientific">Pseudoxanthomonas daejeonensis</name>
    <dbReference type="NCBI Taxonomy" id="266062"/>
    <lineage>
        <taxon>Bacteria</taxon>
        <taxon>Pseudomonadati</taxon>
        <taxon>Pseudomonadota</taxon>
        <taxon>Gammaproteobacteria</taxon>
        <taxon>Lysobacterales</taxon>
        <taxon>Lysobacteraceae</taxon>
        <taxon>Pseudoxanthomonas</taxon>
    </lineage>
</organism>
<evidence type="ECO:0000313" key="3">
    <source>
        <dbReference type="EMBL" id="KAF1697591.1"/>
    </source>
</evidence>
<sequence>MERGIARIVAALATWLLLPGVALAGAGPSFDCGKARAPIERTICDTPRVALLDAILARYYARARSSLPRAGRACLAADQRAWLALQRAACDSAACLEQAYLLRLDALEGLLPGAVVDRRLEDYPVTGGARLLGVLPAVEGGQLPPGGLEEVLMQGTPVEDEGGYLLVDGRFDRNSWQEFVDLQGDIEAIHARFGEGPVHFTGVAGGFGAGALDDRARAAIEDVAARRGELQVRGWAVYTDAAPPLIDDRRCAFVYGLPAP</sequence>
<accession>A0ABQ6ZC03</accession>
<reference evidence="3 4" key="1">
    <citation type="submission" date="2017-10" db="EMBL/GenBank/DDBJ databases">
        <title>Whole genome sequencing of members of genus Pseudoxanthomonas.</title>
        <authorList>
            <person name="Kumar S."/>
            <person name="Bansal K."/>
            <person name="Kaur A."/>
            <person name="Patil P."/>
            <person name="Sharma S."/>
            <person name="Patil P.B."/>
        </authorList>
    </citation>
    <scope>NUCLEOTIDE SEQUENCE [LARGE SCALE GENOMIC DNA]</scope>
    <source>
        <strain evidence="3 4">DSM 17801</strain>
    </source>
</reference>
<evidence type="ECO:0000313" key="4">
    <source>
        <dbReference type="Proteomes" id="UP000788419"/>
    </source>
</evidence>
<dbReference type="Proteomes" id="UP000788419">
    <property type="component" value="Unassembled WGS sequence"/>
</dbReference>
<keyword evidence="1" id="KW-0732">Signal</keyword>
<keyword evidence="4" id="KW-1185">Reference proteome</keyword>
<dbReference type="Pfam" id="PF07007">
    <property type="entry name" value="LprI"/>
    <property type="match status" value="1"/>
</dbReference>
<dbReference type="RefSeq" id="WP_162408217.1">
    <property type="nucleotide sequence ID" value="NZ_PDWN01000001.1"/>
</dbReference>
<protein>
    <recommendedName>
        <fullName evidence="2">Lysozyme inhibitor LprI-like N-terminal domain-containing protein</fullName>
    </recommendedName>
</protein>
<dbReference type="EMBL" id="PDWN01000001">
    <property type="protein sequence ID" value="KAF1697591.1"/>
    <property type="molecule type" value="Genomic_DNA"/>
</dbReference>
<dbReference type="PANTHER" id="PTHR37549">
    <property type="entry name" value="LIPOPROTEIN LPRI"/>
    <property type="match status" value="1"/>
</dbReference>
<comment type="caution">
    <text evidence="3">The sequence shown here is derived from an EMBL/GenBank/DDBJ whole genome shotgun (WGS) entry which is preliminary data.</text>
</comment>
<feature type="signal peptide" evidence="1">
    <location>
        <begin position="1"/>
        <end position="24"/>
    </location>
</feature>
<dbReference type="InterPro" id="IPR052755">
    <property type="entry name" value="Lysozyme_Inhibitor_LprI"/>
</dbReference>
<dbReference type="PANTHER" id="PTHR37549:SF1">
    <property type="entry name" value="LIPOPROTEIN LPRI"/>
    <property type="match status" value="1"/>
</dbReference>
<gene>
    <name evidence="3" type="ORF">CSC65_01665</name>
</gene>
<name>A0ABQ6ZC03_9GAMM</name>